<sequence>MDFNFIIPQAITAIVFYGIFKIIQLFVCRKERLILVENMARLAECKSEGQPIVNLPIINYGSTPIKFNALRWGCLLFGCGLGILVGYIMCIYTIPDYFNADKWWLSTYTSVIYSCCLFIFGGASLIISFIIEYKLGLKKGNEESGQH</sequence>
<feature type="transmembrane region" description="Helical" evidence="1">
    <location>
        <begin position="107"/>
        <end position="131"/>
    </location>
</feature>
<dbReference type="AlphaFoldDB" id="A0A4P7VCS4"/>
<keyword evidence="1" id="KW-1133">Transmembrane helix</keyword>
<evidence type="ECO:0000259" key="2">
    <source>
        <dbReference type="Pfam" id="PF19762"/>
    </source>
</evidence>
<dbReference type="InterPro" id="IPR046216">
    <property type="entry name" value="DUF6249"/>
</dbReference>
<evidence type="ECO:0000256" key="1">
    <source>
        <dbReference type="SAM" id="Phobius"/>
    </source>
</evidence>
<dbReference type="OrthoDB" id="1050129at2"/>
<evidence type="ECO:0000313" key="3">
    <source>
        <dbReference type="EMBL" id="QCD34983.1"/>
    </source>
</evidence>
<evidence type="ECO:0000313" key="4">
    <source>
        <dbReference type="Proteomes" id="UP000297031"/>
    </source>
</evidence>
<proteinExistence type="predicted"/>
<dbReference type="Proteomes" id="UP000297031">
    <property type="component" value="Chromosome"/>
</dbReference>
<feature type="transmembrane region" description="Helical" evidence="1">
    <location>
        <begin position="72"/>
        <end position="95"/>
    </location>
</feature>
<dbReference type="Pfam" id="PF19762">
    <property type="entry name" value="DUF6249"/>
    <property type="match status" value="1"/>
</dbReference>
<organism evidence="3 4">
    <name type="scientific">Muribaculum gordoncarteri</name>
    <dbReference type="NCBI Taxonomy" id="2530390"/>
    <lineage>
        <taxon>Bacteria</taxon>
        <taxon>Pseudomonadati</taxon>
        <taxon>Bacteroidota</taxon>
        <taxon>Bacteroidia</taxon>
        <taxon>Bacteroidales</taxon>
        <taxon>Muribaculaceae</taxon>
        <taxon>Muribaculum</taxon>
    </lineage>
</organism>
<feature type="domain" description="DUF6249" evidence="2">
    <location>
        <begin position="13"/>
        <end position="132"/>
    </location>
</feature>
<keyword evidence="4" id="KW-1185">Reference proteome</keyword>
<keyword evidence="1" id="KW-0472">Membrane</keyword>
<dbReference type="RefSeq" id="WP_135945986.1">
    <property type="nucleotide sequence ID" value="NZ_CP039393.1"/>
</dbReference>
<dbReference type="EMBL" id="CP039393">
    <property type="protein sequence ID" value="QCD34983.1"/>
    <property type="molecule type" value="Genomic_DNA"/>
</dbReference>
<accession>A0A4P7VCS4</accession>
<keyword evidence="1" id="KW-0812">Transmembrane</keyword>
<protein>
    <recommendedName>
        <fullName evidence="2">DUF6249 domain-containing protein</fullName>
    </recommendedName>
</protein>
<feature type="transmembrane region" description="Helical" evidence="1">
    <location>
        <begin position="6"/>
        <end position="27"/>
    </location>
</feature>
<gene>
    <name evidence="3" type="ORF">E7746_03345</name>
</gene>
<name>A0A4P7VCS4_9BACT</name>
<dbReference type="KEGG" id="mgod:E7746_03345"/>
<reference evidence="3 4" key="1">
    <citation type="submission" date="2019-02" db="EMBL/GenBank/DDBJ databases">
        <title>Isolation and identification of novel species under the genus Muribaculum.</title>
        <authorList>
            <person name="Miyake S."/>
            <person name="Ding Y."/>
            <person name="Low A."/>
            <person name="Soh M."/>
            <person name="Seedorf H."/>
        </authorList>
    </citation>
    <scope>NUCLEOTIDE SEQUENCE [LARGE SCALE GENOMIC DNA]</scope>
    <source>
        <strain evidence="3 4">TLL-A4</strain>
    </source>
</reference>